<dbReference type="InterPro" id="IPR029063">
    <property type="entry name" value="SAM-dependent_MTases_sf"/>
</dbReference>
<dbReference type="GeneID" id="83059231"/>
<evidence type="ECO:0000256" key="3">
    <source>
        <dbReference type="ARBA" id="ARBA00022603"/>
    </source>
</evidence>
<dbReference type="InterPro" id="IPR035996">
    <property type="entry name" value="4pyrrol_Methylase_sf"/>
</dbReference>
<accession>A0A1B2I8P2</accession>
<dbReference type="GO" id="GO:0008276">
    <property type="term" value="F:protein methyltransferase activity"/>
    <property type="evidence" value="ECO:0007669"/>
    <property type="project" value="InterPro"/>
</dbReference>
<dbReference type="Proteomes" id="UP000093044">
    <property type="component" value="Chromosome"/>
</dbReference>
<dbReference type="Pfam" id="PF00590">
    <property type="entry name" value="TP_methylase"/>
    <property type="match status" value="1"/>
</dbReference>
<dbReference type="KEGG" id="cpor:BED41_15395"/>
<dbReference type="InterPro" id="IPR014008">
    <property type="entry name" value="Cbl_synth_MTase_CbiT"/>
</dbReference>
<organism evidence="7 8">
    <name type="scientific">Cloacibacillus porcorum</name>
    <dbReference type="NCBI Taxonomy" id="1197717"/>
    <lineage>
        <taxon>Bacteria</taxon>
        <taxon>Thermotogati</taxon>
        <taxon>Synergistota</taxon>
        <taxon>Synergistia</taxon>
        <taxon>Synergistales</taxon>
        <taxon>Synergistaceae</taxon>
        <taxon>Cloacibacillus</taxon>
    </lineage>
</organism>
<dbReference type="GO" id="GO:0032259">
    <property type="term" value="P:methylation"/>
    <property type="evidence" value="ECO:0007669"/>
    <property type="project" value="UniProtKB-KW"/>
</dbReference>
<gene>
    <name evidence="7" type="ORF">BED41_15395</name>
</gene>
<evidence type="ECO:0000256" key="2">
    <source>
        <dbReference type="ARBA" id="ARBA00022573"/>
    </source>
</evidence>
<evidence type="ECO:0000313" key="8">
    <source>
        <dbReference type="Proteomes" id="UP000093044"/>
    </source>
</evidence>
<keyword evidence="4" id="KW-0808">Transferase</keyword>
<dbReference type="InterPro" id="IPR014776">
    <property type="entry name" value="4pyrrole_Mease_sub2"/>
</dbReference>
<dbReference type="RefSeq" id="WP_066748367.1">
    <property type="nucleotide sequence ID" value="NZ_CP016757.1"/>
</dbReference>
<evidence type="ECO:0000259" key="6">
    <source>
        <dbReference type="Pfam" id="PF00590"/>
    </source>
</evidence>
<dbReference type="InterPro" id="IPR050714">
    <property type="entry name" value="Cobalamin_biosynth_MTase"/>
</dbReference>
<keyword evidence="8" id="KW-1185">Reference proteome</keyword>
<comment type="pathway">
    <text evidence="1">Cofactor biosynthesis; adenosylcobalamin biosynthesis.</text>
</comment>
<dbReference type="CDD" id="cd11644">
    <property type="entry name" value="Precorrin-6Y-MT"/>
    <property type="match status" value="1"/>
</dbReference>
<dbReference type="PANTHER" id="PTHR43182:SF1">
    <property type="entry name" value="COBALT-PRECORRIN-7 C(5)-METHYLTRANSFERASE"/>
    <property type="match status" value="1"/>
</dbReference>
<dbReference type="UniPathway" id="UPA00148"/>
<keyword evidence="3" id="KW-0489">Methyltransferase</keyword>
<dbReference type="InterPro" id="IPR014777">
    <property type="entry name" value="4pyrrole_Mease_sub1"/>
</dbReference>
<dbReference type="CDD" id="cd02440">
    <property type="entry name" value="AdoMet_MTases"/>
    <property type="match status" value="1"/>
</dbReference>
<evidence type="ECO:0000256" key="5">
    <source>
        <dbReference type="ARBA" id="ARBA00022691"/>
    </source>
</evidence>
<dbReference type="Gene3D" id="3.30.950.10">
    <property type="entry name" value="Methyltransferase, Cobalt-precorrin-4 Transmethylase, Domain 2"/>
    <property type="match status" value="1"/>
</dbReference>
<evidence type="ECO:0000256" key="4">
    <source>
        <dbReference type="ARBA" id="ARBA00022679"/>
    </source>
</evidence>
<evidence type="ECO:0000313" key="7">
    <source>
        <dbReference type="EMBL" id="ANZ46364.1"/>
    </source>
</evidence>
<dbReference type="STRING" id="1197717.BED41_15395"/>
<dbReference type="InterPro" id="IPR012818">
    <property type="entry name" value="CbiE"/>
</dbReference>
<feature type="domain" description="Tetrapyrrole methylase" evidence="6">
    <location>
        <begin position="4"/>
        <end position="192"/>
    </location>
</feature>
<dbReference type="InterPro" id="IPR000878">
    <property type="entry name" value="4pyrrol_Mease"/>
</dbReference>
<dbReference type="PANTHER" id="PTHR43182">
    <property type="entry name" value="COBALT-PRECORRIN-6B C(15)-METHYLTRANSFERASE (DECARBOXYLATING)"/>
    <property type="match status" value="1"/>
</dbReference>
<sequence>MGNRLYVLGAGPGDIEEVTPTVSAAIAASRAVACSPRHLHIAAGHPNVIEMKSFKETFERLREELKLGDAAVVVSGDTGIFSLLPLIKKNFPDDEITVLPGISSLQSLCAKAAETWQEAVILSGHGREIGGAKILDAVEHNRAAIFFCDAQKNPAWLCSLLADAGLGAVEAVVGERLGAKDERVSRGEARALAKESFDALSIVLLINKDFTERPPLLPEDADFIRVAGVPMTHEEVRAVITAKLRLTPESVVWDLGAGTGSVSVAAAQLCRELHAVEINNEAAALIRANAEKFRLHNIKVYEGSALSVIDALPDPDAVFVGGSGPELPMIFERIAARGAGIRLVVSAVSLKTIALCTQELAGENFTGFDAAQVAVSRIKTVGKTQIWQAQNPVVIFSAVTGAAKGE</sequence>
<keyword evidence="5" id="KW-0949">S-adenosyl-L-methionine</keyword>
<dbReference type="SUPFAM" id="SSF53335">
    <property type="entry name" value="S-adenosyl-L-methionine-dependent methyltransferases"/>
    <property type="match status" value="1"/>
</dbReference>
<protein>
    <recommendedName>
        <fullName evidence="6">Tetrapyrrole methylase domain-containing protein</fullName>
    </recommendedName>
</protein>
<dbReference type="AlphaFoldDB" id="A0A1B2I8P2"/>
<dbReference type="Gene3D" id="3.40.1010.10">
    <property type="entry name" value="Cobalt-precorrin-4 Transmethylase, Domain 1"/>
    <property type="match status" value="1"/>
</dbReference>
<dbReference type="Gene3D" id="3.40.50.150">
    <property type="entry name" value="Vaccinia Virus protein VP39"/>
    <property type="match status" value="1"/>
</dbReference>
<proteinExistence type="predicted"/>
<dbReference type="SUPFAM" id="SSF53790">
    <property type="entry name" value="Tetrapyrrole methylase"/>
    <property type="match status" value="1"/>
</dbReference>
<dbReference type="NCBIfam" id="TIGR02469">
    <property type="entry name" value="CbiT"/>
    <property type="match status" value="1"/>
</dbReference>
<name>A0A1B2I8P2_9BACT</name>
<reference evidence="7" key="1">
    <citation type="submission" date="2016-08" db="EMBL/GenBank/DDBJ databases">
        <title>Complete genome of Cloacibacillus porcorum.</title>
        <authorList>
            <person name="Looft T."/>
            <person name="Bayles D.O."/>
            <person name="Alt D.P."/>
        </authorList>
    </citation>
    <scope>NUCLEOTIDE SEQUENCE [LARGE SCALE GENOMIC DNA]</scope>
    <source>
        <strain evidence="7">CL-84</strain>
    </source>
</reference>
<dbReference type="EMBL" id="CP016757">
    <property type="protein sequence ID" value="ANZ46364.1"/>
    <property type="molecule type" value="Genomic_DNA"/>
</dbReference>
<evidence type="ECO:0000256" key="1">
    <source>
        <dbReference type="ARBA" id="ARBA00004953"/>
    </source>
</evidence>
<dbReference type="NCBIfam" id="TIGR02467">
    <property type="entry name" value="CbiE"/>
    <property type="match status" value="1"/>
</dbReference>
<dbReference type="OrthoDB" id="9780707at2"/>
<dbReference type="GO" id="GO:0009236">
    <property type="term" value="P:cobalamin biosynthetic process"/>
    <property type="evidence" value="ECO:0007669"/>
    <property type="project" value="UniProtKB-UniPathway"/>
</dbReference>
<keyword evidence="2" id="KW-0169">Cobalamin biosynthesis</keyword>